<sequence>MNSYTLCIWPDLNAQQTCLIIDFTHWLMDATIEIFWYNVEYETNFFSKLRESLTGIFGDAAYLDNNLGEYINSRVQISLADHVVNENAHNQYLKSDDASQIYLKLSDFDVAIADSNALSIALDPYLLKSQANLTFVPKETFEQERTFTDEAVQEAKDIAAADLASHVAASNPHNISPEAIRALEEGFRSHNHEERYAAIEHSHDEINPQGNLQVNSLTLSQPLGILGGGTGASTAAAASHTHTGAQISGNIPGNAANITGIAAIANGGTGASTVSAARTNLQVGISEISVTFNTGWDNYSSSWFLQVNKFSSLVVIRGLVIRTSGTNNTILVLPSSCRPSSNIMSMCWGYYDYTYYPCRVDFYPNGNVALIYATGTIPSLITWIQINATFVTANP</sequence>
<organism evidence="1">
    <name type="scientific">Planktothricoides raciborskii GIHE-MW2</name>
    <dbReference type="NCBI Taxonomy" id="2792601"/>
    <lineage>
        <taxon>Bacteria</taxon>
        <taxon>Bacillati</taxon>
        <taxon>Cyanobacteriota</taxon>
        <taxon>Cyanophyceae</taxon>
        <taxon>Oscillatoriophycideae</taxon>
        <taxon>Oscillatoriales</taxon>
        <taxon>Oscillatoriaceae</taxon>
        <taxon>Planktothricoides</taxon>
    </lineage>
</organism>
<protein>
    <recommendedName>
        <fullName evidence="2">Tail fiber protein</fullName>
    </recommendedName>
</protein>
<dbReference type="RefSeq" id="WP_156331500.1">
    <property type="nucleotide sequence ID" value="NZ_CP159837.1"/>
</dbReference>
<reference evidence="1" key="1">
    <citation type="submission" date="2024-07" db="EMBL/GenBank/DDBJ databases">
        <authorList>
            <person name="Kim Y.J."/>
            <person name="Jeong J.Y."/>
        </authorList>
    </citation>
    <scope>NUCLEOTIDE SEQUENCE</scope>
    <source>
        <strain evidence="1">GIHE-MW2</strain>
    </source>
</reference>
<dbReference type="EMBL" id="CP159837">
    <property type="protein sequence ID" value="XCM39303.1"/>
    <property type="molecule type" value="Genomic_DNA"/>
</dbReference>
<evidence type="ECO:0000313" key="1">
    <source>
        <dbReference type="EMBL" id="XCM39303.1"/>
    </source>
</evidence>
<name>A0AAU8JLM3_9CYAN</name>
<gene>
    <name evidence="1" type="ORF">ABWT76_002213</name>
</gene>
<accession>A0AAU8JLM3</accession>
<proteinExistence type="predicted"/>
<evidence type="ECO:0008006" key="2">
    <source>
        <dbReference type="Google" id="ProtNLM"/>
    </source>
</evidence>
<dbReference type="AlphaFoldDB" id="A0AAU8JLM3"/>